<accession>A0A1A8HRX8</accession>
<sequence>MTENQRLRRTLEELCNKHRVTVEELAARADEARRMEGHLKEGKLSEEKIRSVAEKLEKDVVESQRRLQETVDEKIRADKEKQEAQEQISKLRSELVRARSSNANLHQESRLVLRNVHLWITEQRTSCEILLTQMKAQNKKQLIDAAEKAHLR</sequence>
<gene>
    <name evidence="2" type="primary">Nfu_g_1_011358</name>
</gene>
<keyword evidence="1" id="KW-0175">Coiled coil</keyword>
<proteinExistence type="predicted"/>
<dbReference type="EMBL" id="HAED01001295">
    <property type="protein sequence ID" value="SBQ87140.1"/>
    <property type="molecule type" value="Transcribed_RNA"/>
</dbReference>
<evidence type="ECO:0000313" key="2">
    <source>
        <dbReference type="EMBL" id="SBQ87140.1"/>
    </source>
</evidence>
<reference evidence="2" key="2">
    <citation type="submission" date="2016-06" db="EMBL/GenBank/DDBJ databases">
        <title>The genome of a short-lived fish provides insights into sex chromosome evolution and the genetic control of aging.</title>
        <authorList>
            <person name="Reichwald K."/>
            <person name="Felder M."/>
            <person name="Petzold A."/>
            <person name="Koch P."/>
            <person name="Groth M."/>
            <person name="Platzer M."/>
        </authorList>
    </citation>
    <scope>NUCLEOTIDE SEQUENCE</scope>
    <source>
        <tissue evidence="2">Brain</tissue>
    </source>
</reference>
<protein>
    <submittedName>
        <fullName evidence="2">Uncharacterized protein</fullName>
    </submittedName>
</protein>
<evidence type="ECO:0000256" key="1">
    <source>
        <dbReference type="SAM" id="Coils"/>
    </source>
</evidence>
<organism evidence="2">
    <name type="scientific">Nothobranchius kuhntae</name>
    <name type="common">Beira killifish</name>
    <dbReference type="NCBI Taxonomy" id="321403"/>
    <lineage>
        <taxon>Eukaryota</taxon>
        <taxon>Metazoa</taxon>
        <taxon>Chordata</taxon>
        <taxon>Craniata</taxon>
        <taxon>Vertebrata</taxon>
        <taxon>Euteleostomi</taxon>
        <taxon>Actinopterygii</taxon>
        <taxon>Neopterygii</taxon>
        <taxon>Teleostei</taxon>
        <taxon>Neoteleostei</taxon>
        <taxon>Acanthomorphata</taxon>
        <taxon>Ovalentaria</taxon>
        <taxon>Atherinomorphae</taxon>
        <taxon>Cyprinodontiformes</taxon>
        <taxon>Nothobranchiidae</taxon>
        <taxon>Nothobranchius</taxon>
    </lineage>
</organism>
<feature type="coiled-coil region" evidence="1">
    <location>
        <begin position="53"/>
        <end position="108"/>
    </location>
</feature>
<dbReference type="AlphaFoldDB" id="A0A1A8HRX8"/>
<name>A0A1A8HRX8_NOTKU</name>
<feature type="non-terminal residue" evidence="2">
    <location>
        <position position="152"/>
    </location>
</feature>
<reference evidence="2" key="1">
    <citation type="submission" date="2016-05" db="EMBL/GenBank/DDBJ databases">
        <authorList>
            <person name="Lavstsen T."/>
            <person name="Jespersen J.S."/>
        </authorList>
    </citation>
    <scope>NUCLEOTIDE SEQUENCE</scope>
    <source>
        <tissue evidence="2">Brain</tissue>
    </source>
</reference>